<protein>
    <submittedName>
        <fullName evidence="3">Uncharacterized protein</fullName>
    </submittedName>
</protein>
<comment type="caution">
    <text evidence="3">The sequence shown here is derived from an EMBL/GenBank/DDBJ whole genome shotgun (WGS) entry which is preliminary data.</text>
</comment>
<evidence type="ECO:0000256" key="1">
    <source>
        <dbReference type="SAM" id="MobiDB-lite"/>
    </source>
</evidence>
<feature type="transmembrane region" description="Helical" evidence="2">
    <location>
        <begin position="119"/>
        <end position="140"/>
    </location>
</feature>
<sequence>MVSLSTFELKTVPRRFGCSAKLTNNRFLMGLAIVIVLAWRFPGVAKKDGVIHSEWSIKWGAVIVIFLISGLSLRTRILAKTIMRVRLHFMIQVISLVIIPFTVYGVAVFFAAVKLPINHMLLLGLVIAGCTPTTVSSNVVMTKNAKGNEASALMNAALGNVLGIFVSPAMMTVFEKDTRISPSTSAHGSLDYVDVLKNLGLTILAPLVVGQIIQWLFPRQVAAVKEKCRLGDINSIALLALVWSVFSDAIASNSFAAVGAVDIVAVVIINAVFYTSFSMFCLLCSRLPLPRRVKTPEWVKNLRYSREDTVAVMYCGATKTVAMGVPLVSVLYQDAPAGIVGVLTTPLLLYHIEQLILGNIELHLLKAWVTRGEKKHEKEALIHADEEHGIGLHEIDGYDEHQQSESNIHPSTIAPPPVAISSEQH</sequence>
<dbReference type="OrthoDB" id="188035at2759"/>
<dbReference type="PANTHER" id="PTHR18640:SF5">
    <property type="entry name" value="SODIUM_BILE ACID COTRANSPORTER 7"/>
    <property type="match status" value="1"/>
</dbReference>
<feature type="transmembrane region" description="Helical" evidence="2">
    <location>
        <begin position="152"/>
        <end position="174"/>
    </location>
</feature>
<organism evidence="3 4">
    <name type="scientific">Mortierella isabellina</name>
    <name type="common">Filamentous fungus</name>
    <name type="synonym">Umbelopsis isabellina</name>
    <dbReference type="NCBI Taxonomy" id="91625"/>
    <lineage>
        <taxon>Eukaryota</taxon>
        <taxon>Fungi</taxon>
        <taxon>Fungi incertae sedis</taxon>
        <taxon>Mucoromycota</taxon>
        <taxon>Mucoromycotina</taxon>
        <taxon>Umbelopsidomycetes</taxon>
        <taxon>Umbelopsidales</taxon>
        <taxon>Umbelopsidaceae</taxon>
        <taxon>Umbelopsis</taxon>
    </lineage>
</organism>
<keyword evidence="2" id="KW-0472">Membrane</keyword>
<dbReference type="InterPro" id="IPR038770">
    <property type="entry name" value="Na+/solute_symporter_sf"/>
</dbReference>
<feature type="region of interest" description="Disordered" evidence="1">
    <location>
        <begin position="401"/>
        <end position="425"/>
    </location>
</feature>
<dbReference type="EMBL" id="JAEPQZ010000013">
    <property type="protein sequence ID" value="KAG2174345.1"/>
    <property type="molecule type" value="Genomic_DNA"/>
</dbReference>
<feature type="transmembrane region" description="Helical" evidence="2">
    <location>
        <begin position="199"/>
        <end position="217"/>
    </location>
</feature>
<dbReference type="GO" id="GO:0005886">
    <property type="term" value="C:plasma membrane"/>
    <property type="evidence" value="ECO:0007669"/>
    <property type="project" value="TreeGrafter"/>
</dbReference>
<gene>
    <name evidence="3" type="ORF">INT43_004368</name>
</gene>
<feature type="transmembrane region" description="Helical" evidence="2">
    <location>
        <begin position="27"/>
        <end position="45"/>
    </location>
</feature>
<dbReference type="Gene3D" id="1.20.1530.20">
    <property type="match status" value="1"/>
</dbReference>
<evidence type="ECO:0000313" key="3">
    <source>
        <dbReference type="EMBL" id="KAG2174345.1"/>
    </source>
</evidence>
<evidence type="ECO:0000256" key="2">
    <source>
        <dbReference type="SAM" id="Phobius"/>
    </source>
</evidence>
<keyword evidence="2" id="KW-0812">Transmembrane</keyword>
<dbReference type="Pfam" id="PF13593">
    <property type="entry name" value="SBF_like"/>
    <property type="match status" value="1"/>
</dbReference>
<feature type="transmembrane region" description="Helical" evidence="2">
    <location>
        <begin position="263"/>
        <end position="284"/>
    </location>
</feature>
<proteinExistence type="predicted"/>
<name>A0A8H7PID6_MORIS</name>
<feature type="transmembrane region" description="Helical" evidence="2">
    <location>
        <begin position="89"/>
        <end position="113"/>
    </location>
</feature>
<dbReference type="InterPro" id="IPR016833">
    <property type="entry name" value="Put_Na-Bile_cotransptr"/>
</dbReference>
<evidence type="ECO:0000313" key="4">
    <source>
        <dbReference type="Proteomes" id="UP000654370"/>
    </source>
</evidence>
<reference evidence="3" key="1">
    <citation type="submission" date="2020-12" db="EMBL/GenBank/DDBJ databases">
        <title>Metabolic potential, ecology and presence of endohyphal bacteria is reflected in genomic diversity of Mucoromycotina.</title>
        <authorList>
            <person name="Muszewska A."/>
            <person name="Okrasinska A."/>
            <person name="Steczkiewicz K."/>
            <person name="Drgas O."/>
            <person name="Orlowska M."/>
            <person name="Perlinska-Lenart U."/>
            <person name="Aleksandrzak-Piekarczyk T."/>
            <person name="Szatraj K."/>
            <person name="Zielenkiewicz U."/>
            <person name="Pilsyk S."/>
            <person name="Malc E."/>
            <person name="Mieczkowski P."/>
            <person name="Kruszewska J.S."/>
            <person name="Biernat P."/>
            <person name="Pawlowska J."/>
        </authorList>
    </citation>
    <scope>NUCLEOTIDE SEQUENCE</scope>
    <source>
        <strain evidence="3">WA0000067209</strain>
    </source>
</reference>
<dbReference type="AlphaFoldDB" id="A0A8H7PID6"/>
<keyword evidence="2" id="KW-1133">Transmembrane helix</keyword>
<feature type="transmembrane region" description="Helical" evidence="2">
    <location>
        <begin position="57"/>
        <end position="77"/>
    </location>
</feature>
<keyword evidence="4" id="KW-1185">Reference proteome</keyword>
<feature type="transmembrane region" description="Helical" evidence="2">
    <location>
        <begin position="238"/>
        <end position="257"/>
    </location>
</feature>
<dbReference type="PIRSF" id="PIRSF026166">
    <property type="entry name" value="UCP026166"/>
    <property type="match status" value="1"/>
</dbReference>
<accession>A0A8H7PID6</accession>
<dbReference type="Proteomes" id="UP000654370">
    <property type="component" value="Unassembled WGS sequence"/>
</dbReference>
<dbReference type="PANTHER" id="PTHR18640">
    <property type="entry name" value="SOLUTE CARRIER FAMILY 10 MEMBER 7"/>
    <property type="match status" value="1"/>
</dbReference>